<dbReference type="InterPro" id="IPR039698">
    <property type="entry name" value="Dfg10/SRD5A3"/>
</dbReference>
<evidence type="ECO:0000256" key="4">
    <source>
        <dbReference type="ARBA" id="ARBA00023136"/>
    </source>
</evidence>
<feature type="transmembrane region" description="Helical" evidence="5">
    <location>
        <begin position="126"/>
        <end position="144"/>
    </location>
</feature>
<dbReference type="AlphaFoldDB" id="R4XE28"/>
<comment type="pathway">
    <text evidence="5">Protein modification; protein glycosylation.</text>
</comment>
<proteinExistence type="inferred from homology"/>
<protein>
    <recommendedName>
        <fullName evidence="5">Polyprenal reductase</fullName>
        <ecNumber evidence="5">1.3.1.94</ecNumber>
    </recommendedName>
</protein>
<dbReference type="GO" id="GO:0005789">
    <property type="term" value="C:endoplasmic reticulum membrane"/>
    <property type="evidence" value="ECO:0007669"/>
    <property type="project" value="UniProtKB-SubCell"/>
</dbReference>
<feature type="transmembrane region" description="Helical" evidence="5">
    <location>
        <begin position="72"/>
        <end position="92"/>
    </location>
</feature>
<dbReference type="STRING" id="1097556.R4XE28"/>
<keyword evidence="5" id="KW-0560">Oxidoreductase</keyword>
<comment type="subcellular location">
    <subcellularLocation>
        <location evidence="1">Endomembrane system</location>
        <topology evidence="1">Multi-pass membrane protein</topology>
    </subcellularLocation>
    <subcellularLocation>
        <location evidence="5">Endoplasmic reticulum membrane</location>
    </subcellularLocation>
</comment>
<dbReference type="Proteomes" id="UP000013776">
    <property type="component" value="Unassembled WGS sequence"/>
</dbReference>
<comment type="similarity">
    <text evidence="5">Belongs to the steroid 5-alpha reductase family. Polyprenal reductase subfamily.</text>
</comment>
<dbReference type="PANTHER" id="PTHR14624:SF0">
    <property type="entry name" value="POLYPRENOL REDUCTASE"/>
    <property type="match status" value="1"/>
</dbReference>
<dbReference type="PROSITE" id="PS50244">
    <property type="entry name" value="S5A_REDUCTASE"/>
    <property type="match status" value="1"/>
</dbReference>
<keyword evidence="3 5" id="KW-1133">Transmembrane helix</keyword>
<dbReference type="eggNOG" id="KOG1640">
    <property type="taxonomic scope" value="Eukaryota"/>
</dbReference>
<keyword evidence="5" id="KW-0521">NADP</keyword>
<organism evidence="7 8">
    <name type="scientific">Taphrina deformans (strain PYCC 5710 / ATCC 11124 / CBS 356.35 / IMI 108563 / JCM 9778 / NBRC 8474)</name>
    <name type="common">Peach leaf curl fungus</name>
    <name type="synonym">Lalaria deformans</name>
    <dbReference type="NCBI Taxonomy" id="1097556"/>
    <lineage>
        <taxon>Eukaryota</taxon>
        <taxon>Fungi</taxon>
        <taxon>Dikarya</taxon>
        <taxon>Ascomycota</taxon>
        <taxon>Taphrinomycotina</taxon>
        <taxon>Taphrinomycetes</taxon>
        <taxon>Taphrinales</taxon>
        <taxon>Taphrinaceae</taxon>
        <taxon>Taphrina</taxon>
    </lineage>
</organism>
<comment type="catalytic activity">
    <reaction evidence="5">
        <text>a di-trans,poly-cis-dolichal + NADP(+) = a di-trans,poly-cis-polyprenal + NADPH + H(+)</text>
        <dbReference type="Rhea" id="RHEA:80727"/>
        <dbReference type="Rhea" id="RHEA-COMP:19536"/>
        <dbReference type="Rhea" id="RHEA-COMP:19537"/>
        <dbReference type="ChEBI" id="CHEBI:15378"/>
        <dbReference type="ChEBI" id="CHEBI:57783"/>
        <dbReference type="ChEBI" id="CHEBI:58349"/>
        <dbReference type="ChEBI" id="CHEBI:231623"/>
        <dbReference type="ChEBI" id="CHEBI:231637"/>
        <dbReference type="EC" id="1.3.1.94"/>
    </reaction>
    <physiologicalReaction direction="right-to-left" evidence="5">
        <dbReference type="Rhea" id="RHEA:80729"/>
    </physiologicalReaction>
</comment>
<evidence type="ECO:0000259" key="6">
    <source>
        <dbReference type="Pfam" id="PF02544"/>
    </source>
</evidence>
<feature type="domain" description="3-oxo-5-alpha-steroid 4-dehydrogenase C-terminal" evidence="6">
    <location>
        <begin position="171"/>
        <end position="276"/>
    </location>
</feature>
<dbReference type="GO" id="GO:0006488">
    <property type="term" value="P:dolichol-linked oligosaccharide biosynthetic process"/>
    <property type="evidence" value="ECO:0007669"/>
    <property type="project" value="UniProtKB-UniRule"/>
</dbReference>
<dbReference type="InterPro" id="IPR001104">
    <property type="entry name" value="3-oxo-5_a-steroid_4-DH_C"/>
</dbReference>
<feature type="transmembrane region" description="Helical" evidence="5">
    <location>
        <begin position="164"/>
        <end position="183"/>
    </location>
</feature>
<comment type="function">
    <text evidence="5">Plays a key role in early steps of protein N-linked glycosylation by being involved in the conversion of polyprenol into dolichol. Acts as a polyprenal reductase that mediates the reduction of polyprenal into dolichal in a NADP-dependent mechanism. Dolichols are required for the synthesis of dolichol-linked monosaccharides and the oligosaccharide precursor used for N-glycosylation.</text>
</comment>
<dbReference type="VEuPathDB" id="FungiDB:TAPDE_004444"/>
<keyword evidence="2 5" id="KW-0812">Transmembrane</keyword>
<evidence type="ECO:0000256" key="5">
    <source>
        <dbReference type="RuleBase" id="RU367081"/>
    </source>
</evidence>
<evidence type="ECO:0000256" key="1">
    <source>
        <dbReference type="ARBA" id="ARBA00004127"/>
    </source>
</evidence>
<accession>R4XE28</accession>
<dbReference type="EC" id="1.3.1.94" evidence="5"/>
<dbReference type="OrthoDB" id="541710at2759"/>
<evidence type="ECO:0000256" key="3">
    <source>
        <dbReference type="ARBA" id="ARBA00022989"/>
    </source>
</evidence>
<evidence type="ECO:0000313" key="8">
    <source>
        <dbReference type="Proteomes" id="UP000013776"/>
    </source>
</evidence>
<name>R4XE28_TAPDE</name>
<dbReference type="PANTHER" id="PTHR14624">
    <property type="entry name" value="DFG10 PROTEIN"/>
    <property type="match status" value="1"/>
</dbReference>
<gene>
    <name evidence="7" type="ORF">TAPDE_004444</name>
</gene>
<evidence type="ECO:0000313" key="7">
    <source>
        <dbReference type="EMBL" id="CCG84070.1"/>
    </source>
</evidence>
<sequence>MTTVDKDVVILLVRTYFVLATVAVILAQVFAASLRPLLVYGKTRDSRQTQANKDEAWKYIVYLSAFTVPRSWFRHFYVFSSAIGIVILAISYTSRSPGQLLILLLLTHSLRRLLETLLIERPSGSRMWIGHYIVGLTFYLSVNLATVESTRQLRSESYRHPPGLLLFTWRVVLVIAFFSAQYAQHTTHRQLAAIRAQCRRGQYLNPRTGLFKLCIAPHYTAEILMYFSLALFQADNISLWLVVIWTTVVLGTSAIQTNQWGKIKFDDWGERWIILPGLI</sequence>
<evidence type="ECO:0000256" key="2">
    <source>
        <dbReference type="ARBA" id="ARBA00022692"/>
    </source>
</evidence>
<keyword evidence="8" id="KW-1185">Reference proteome</keyword>
<dbReference type="UniPathway" id="UPA00378"/>
<comment type="caution">
    <text evidence="7">The sequence shown here is derived from an EMBL/GenBank/DDBJ whole genome shotgun (WGS) entry which is preliminary data.</text>
</comment>
<dbReference type="EMBL" id="CAHR02000198">
    <property type="protein sequence ID" value="CCG84070.1"/>
    <property type="molecule type" value="Genomic_DNA"/>
</dbReference>
<dbReference type="Pfam" id="PF02544">
    <property type="entry name" value="Steroid_dh"/>
    <property type="match status" value="1"/>
</dbReference>
<dbReference type="GO" id="GO:0160198">
    <property type="term" value="F:polyprenal reductase activity"/>
    <property type="evidence" value="ECO:0007669"/>
    <property type="project" value="UniProtKB-EC"/>
</dbReference>
<feature type="transmembrane region" description="Helical" evidence="5">
    <location>
        <begin position="209"/>
        <end position="231"/>
    </location>
</feature>
<dbReference type="GO" id="GO:0016095">
    <property type="term" value="P:polyprenol catabolic process"/>
    <property type="evidence" value="ECO:0007669"/>
    <property type="project" value="UniProtKB-UniRule"/>
</dbReference>
<reference evidence="7 8" key="1">
    <citation type="journal article" date="2013" name="MBio">
        <title>Genome sequencing of the plant pathogen Taphrina deformans, the causal agent of peach leaf curl.</title>
        <authorList>
            <person name="Cisse O.H."/>
            <person name="Almeida J.M.G.C.F."/>
            <person name="Fonseca A."/>
            <person name="Kumar A.A."/>
            <person name="Salojaervi J."/>
            <person name="Overmyer K."/>
            <person name="Hauser P.M."/>
            <person name="Pagni M."/>
        </authorList>
    </citation>
    <scope>NUCLEOTIDE SEQUENCE [LARGE SCALE GENOMIC DNA]</scope>
    <source>
        <strain evidence="8">PYCC 5710 / ATCC 11124 / CBS 356.35 / IMI 108563 / JCM 9778 / NBRC 8474</strain>
    </source>
</reference>
<keyword evidence="5" id="KW-0256">Endoplasmic reticulum</keyword>
<feature type="transmembrane region" description="Helical" evidence="5">
    <location>
        <begin position="237"/>
        <end position="255"/>
    </location>
</feature>
<dbReference type="GO" id="GO:0102389">
    <property type="term" value="F:polyprenol reductase activity"/>
    <property type="evidence" value="ECO:0007669"/>
    <property type="project" value="UniProtKB-UniRule"/>
</dbReference>
<keyword evidence="4 5" id="KW-0472">Membrane</keyword>
<dbReference type="GO" id="GO:0003865">
    <property type="term" value="F:3-oxo-5-alpha-steroid 4-dehydrogenase activity"/>
    <property type="evidence" value="ECO:0007669"/>
    <property type="project" value="TreeGrafter"/>
</dbReference>
<feature type="transmembrane region" description="Helical" evidence="5">
    <location>
        <begin position="16"/>
        <end position="38"/>
    </location>
</feature>